<sequence>MAPTIEISKELYAKLEKLAVGFDTPEGVIDRLATNYDSSNVSTDTVNVPQPAASRLDADDQKSFIAKVFADVFGVTPRPFGQKAGRWVGVSDDNDGVQWNVALPRDSAEAYLGVNLEGMKYRDWPIARLLLSEKENLTLIELRDVISAADLITVHLTRDAWQAAARPQIKEKQIGVSGKALAALAEQEWRAMVDEALECLDAAQGFLARGKQEVTLEKSGELVERETSPHLTFRTLIWDSPPTSMEEAMACIEAAQQRLRPVYDWVEGHLLGGVNLGLYDEHESGYWAVTEEKAKDLVGKNIYLHKKQAGPSWHGGLVTAYRVVNYEDKPRVIFTYKPALPQKGVKAPSLKWGPYAEKLLTEDGIHLLHKDPKGLGLWGPAGKNAAE</sequence>
<gene>
    <name evidence="1" type="ORF">EY643_09735</name>
</gene>
<accession>A0A5P9NK05</accession>
<dbReference type="OrthoDB" id="6626316at2"/>
<evidence type="ECO:0000313" key="1">
    <source>
        <dbReference type="EMBL" id="QFU75919.1"/>
    </source>
</evidence>
<dbReference type="KEGG" id="halc:EY643_09735"/>
<reference evidence="1 2" key="1">
    <citation type="submission" date="2019-02" db="EMBL/GenBank/DDBJ databases">
        <authorList>
            <person name="Li S.-H."/>
        </authorList>
    </citation>
    <scope>NUCLEOTIDE SEQUENCE [LARGE SCALE GENOMIC DNA]</scope>
    <source>
        <strain evidence="1 2">IMCC14385</strain>
    </source>
</reference>
<proteinExistence type="predicted"/>
<keyword evidence="2" id="KW-1185">Reference proteome</keyword>
<protein>
    <submittedName>
        <fullName evidence="1">Uncharacterized protein</fullName>
    </submittedName>
</protein>
<dbReference type="EMBL" id="CP036422">
    <property type="protein sequence ID" value="QFU75919.1"/>
    <property type="molecule type" value="Genomic_DNA"/>
</dbReference>
<organism evidence="1 2">
    <name type="scientific">Halioglobus maricola</name>
    <dbReference type="NCBI Taxonomy" id="2601894"/>
    <lineage>
        <taxon>Bacteria</taxon>
        <taxon>Pseudomonadati</taxon>
        <taxon>Pseudomonadota</taxon>
        <taxon>Gammaproteobacteria</taxon>
        <taxon>Cellvibrionales</taxon>
        <taxon>Halieaceae</taxon>
        <taxon>Halioglobus</taxon>
    </lineage>
</organism>
<dbReference type="Proteomes" id="UP000326287">
    <property type="component" value="Chromosome"/>
</dbReference>
<evidence type="ECO:0000313" key="2">
    <source>
        <dbReference type="Proteomes" id="UP000326287"/>
    </source>
</evidence>
<dbReference type="AlphaFoldDB" id="A0A5P9NK05"/>
<dbReference type="RefSeq" id="WP_152662025.1">
    <property type="nucleotide sequence ID" value="NZ_CP036422.1"/>
</dbReference>
<name>A0A5P9NK05_9GAMM</name>